<dbReference type="InterPro" id="IPR036397">
    <property type="entry name" value="RNaseH_sf"/>
</dbReference>
<dbReference type="HOGENOM" id="CLU_156965_0_0_1"/>
<evidence type="ECO:0000313" key="4">
    <source>
        <dbReference type="Proteomes" id="UP000054279"/>
    </source>
</evidence>
<dbReference type="GO" id="GO:0003723">
    <property type="term" value="F:RNA binding"/>
    <property type="evidence" value="ECO:0007669"/>
    <property type="project" value="UniProtKB-KW"/>
</dbReference>
<organism evidence="3 4">
    <name type="scientific">Sphaerobolus stellatus (strain SS14)</name>
    <dbReference type="NCBI Taxonomy" id="990650"/>
    <lineage>
        <taxon>Eukaryota</taxon>
        <taxon>Fungi</taxon>
        <taxon>Dikarya</taxon>
        <taxon>Basidiomycota</taxon>
        <taxon>Agaricomycotina</taxon>
        <taxon>Agaricomycetes</taxon>
        <taxon>Phallomycetidae</taxon>
        <taxon>Geastrales</taxon>
        <taxon>Sphaerobolaceae</taxon>
        <taxon>Sphaerobolus</taxon>
    </lineage>
</organism>
<dbReference type="AlphaFoldDB" id="A0A0C9TLS2"/>
<name>A0A0C9TLS2_SPHS4</name>
<dbReference type="InterPro" id="IPR012337">
    <property type="entry name" value="RNaseH-like_sf"/>
</dbReference>
<dbReference type="InterPro" id="IPR001584">
    <property type="entry name" value="Integrase_cat-core"/>
</dbReference>
<dbReference type="OrthoDB" id="3237746at2759"/>
<dbReference type="GO" id="GO:0015074">
    <property type="term" value="P:DNA integration"/>
    <property type="evidence" value="ECO:0007669"/>
    <property type="project" value="InterPro"/>
</dbReference>
<dbReference type="Proteomes" id="UP000054279">
    <property type="component" value="Unassembled WGS sequence"/>
</dbReference>
<dbReference type="PROSITE" id="PS50994">
    <property type="entry name" value="INTEGRASE"/>
    <property type="match status" value="1"/>
</dbReference>
<evidence type="ECO:0000259" key="2">
    <source>
        <dbReference type="PROSITE" id="PS50994"/>
    </source>
</evidence>
<dbReference type="SUPFAM" id="SSF53098">
    <property type="entry name" value="Ribonuclease H-like"/>
    <property type="match status" value="1"/>
</dbReference>
<accession>A0A0C9TLS2</accession>
<dbReference type="EMBL" id="KN837929">
    <property type="protein sequence ID" value="KIJ22814.1"/>
    <property type="molecule type" value="Genomic_DNA"/>
</dbReference>
<keyword evidence="4" id="KW-1185">Reference proteome</keyword>
<dbReference type="Gene3D" id="3.30.420.10">
    <property type="entry name" value="Ribonuclease H-like superfamily/Ribonuclease H"/>
    <property type="match status" value="1"/>
</dbReference>
<evidence type="ECO:0000313" key="3">
    <source>
        <dbReference type="EMBL" id="KIJ22814.1"/>
    </source>
</evidence>
<dbReference type="GO" id="GO:0005634">
    <property type="term" value="C:nucleus"/>
    <property type="evidence" value="ECO:0007669"/>
    <property type="project" value="UniProtKB-ARBA"/>
</dbReference>
<gene>
    <name evidence="3" type="ORF">M422DRAFT_141881</name>
</gene>
<feature type="domain" description="Integrase catalytic" evidence="2">
    <location>
        <begin position="1"/>
        <end position="105"/>
    </location>
</feature>
<keyword evidence="1" id="KW-0694">RNA-binding</keyword>
<feature type="non-terminal residue" evidence="3">
    <location>
        <position position="130"/>
    </location>
</feature>
<sequence length="130" mass="14902">MADGGTHFRNEEVTQFCEENSIEHITTPAYAPWTNGLIENSNKILLGRLKRFCAPDIDTTDYEDIDVDSIPYNWPEHLDEAIRSMNDRILPALGFTPRELLWGMQTKGTKESLQEAIGRNEAEQHFTFTD</sequence>
<evidence type="ECO:0000256" key="1">
    <source>
        <dbReference type="ARBA" id="ARBA00022884"/>
    </source>
</evidence>
<protein>
    <recommendedName>
        <fullName evidence="2">Integrase catalytic domain-containing protein</fullName>
    </recommendedName>
</protein>
<reference evidence="3 4" key="1">
    <citation type="submission" date="2014-06" db="EMBL/GenBank/DDBJ databases">
        <title>Evolutionary Origins and Diversification of the Mycorrhizal Mutualists.</title>
        <authorList>
            <consortium name="DOE Joint Genome Institute"/>
            <consortium name="Mycorrhizal Genomics Consortium"/>
            <person name="Kohler A."/>
            <person name="Kuo A."/>
            <person name="Nagy L.G."/>
            <person name="Floudas D."/>
            <person name="Copeland A."/>
            <person name="Barry K.W."/>
            <person name="Cichocki N."/>
            <person name="Veneault-Fourrey C."/>
            <person name="LaButti K."/>
            <person name="Lindquist E.A."/>
            <person name="Lipzen A."/>
            <person name="Lundell T."/>
            <person name="Morin E."/>
            <person name="Murat C."/>
            <person name="Riley R."/>
            <person name="Ohm R."/>
            <person name="Sun H."/>
            <person name="Tunlid A."/>
            <person name="Henrissat B."/>
            <person name="Grigoriev I.V."/>
            <person name="Hibbett D.S."/>
            <person name="Martin F."/>
        </authorList>
    </citation>
    <scope>NUCLEOTIDE SEQUENCE [LARGE SCALE GENOMIC DNA]</scope>
    <source>
        <strain evidence="3 4">SS14</strain>
    </source>
</reference>
<proteinExistence type="predicted"/>